<keyword evidence="5 6" id="KW-0472">Membrane</keyword>
<sequence>MEIDEPPKVKVDREGGKPLDIVVEQLDINGFFGKYMWDSAKFVAPCTYYNYNDPVAFKVLGGYSLSAGTDDEIKEHKIMDVGPANWHKACFVPTKSDAFVTGFRRWFNKYSDGQINWGGKFISGTLPPSPPREQLMDRSCNSAYKSLNALEVILQVISIVSIGIAAATKQSAMSSTARTTMVSMAVICFAASRWLVHFIYKNFHYHDYNHALH</sequence>
<dbReference type="GO" id="GO:0005737">
    <property type="term" value="C:cytoplasm"/>
    <property type="evidence" value="ECO:0007669"/>
    <property type="project" value="TreeGrafter"/>
</dbReference>
<dbReference type="Proteomes" id="UP001064489">
    <property type="component" value="Chromosome 3"/>
</dbReference>
<gene>
    <name evidence="7" type="ORF">LWI28_000397</name>
</gene>
<name>A0AAD5J238_ACENE</name>
<organism evidence="7 8">
    <name type="scientific">Acer negundo</name>
    <name type="common">Box elder</name>
    <dbReference type="NCBI Taxonomy" id="4023"/>
    <lineage>
        <taxon>Eukaryota</taxon>
        <taxon>Viridiplantae</taxon>
        <taxon>Streptophyta</taxon>
        <taxon>Embryophyta</taxon>
        <taxon>Tracheophyta</taxon>
        <taxon>Spermatophyta</taxon>
        <taxon>Magnoliopsida</taxon>
        <taxon>eudicotyledons</taxon>
        <taxon>Gunneridae</taxon>
        <taxon>Pentapetalae</taxon>
        <taxon>rosids</taxon>
        <taxon>malvids</taxon>
        <taxon>Sapindales</taxon>
        <taxon>Sapindaceae</taxon>
        <taxon>Hippocastanoideae</taxon>
        <taxon>Acereae</taxon>
        <taxon>Acer</taxon>
    </lineage>
</organism>
<keyword evidence="3 6" id="KW-1133">Transmembrane helix</keyword>
<dbReference type="EMBL" id="JAJSOW010000100">
    <property type="protein sequence ID" value="KAI9184716.1"/>
    <property type="molecule type" value="Genomic_DNA"/>
</dbReference>
<dbReference type="InterPro" id="IPR050584">
    <property type="entry name" value="Cholesterol_7-desaturase"/>
</dbReference>
<dbReference type="PANTHER" id="PTHR21266:SF32">
    <property type="entry name" value="CHOLESTEROL 7-DESATURASE NVD"/>
    <property type="match status" value="1"/>
</dbReference>
<reference evidence="7" key="1">
    <citation type="journal article" date="2022" name="Plant J.">
        <title>Strategies of tolerance reflected in two North American maple genomes.</title>
        <authorList>
            <person name="McEvoy S.L."/>
            <person name="Sezen U.U."/>
            <person name="Trouern-Trend A."/>
            <person name="McMahon S.M."/>
            <person name="Schaberg P.G."/>
            <person name="Yang J."/>
            <person name="Wegrzyn J.L."/>
            <person name="Swenson N.G."/>
        </authorList>
    </citation>
    <scope>NUCLEOTIDE SEQUENCE</scope>
    <source>
        <strain evidence="7">91603</strain>
    </source>
</reference>
<keyword evidence="2 6" id="KW-0812">Transmembrane</keyword>
<evidence type="ECO:0000256" key="1">
    <source>
        <dbReference type="ARBA" id="ARBA00004370"/>
    </source>
</evidence>
<feature type="transmembrane region" description="Helical" evidence="6">
    <location>
        <begin position="180"/>
        <end position="200"/>
    </location>
</feature>
<evidence type="ECO:0000256" key="6">
    <source>
        <dbReference type="SAM" id="Phobius"/>
    </source>
</evidence>
<dbReference type="GO" id="GO:0016491">
    <property type="term" value="F:oxidoreductase activity"/>
    <property type="evidence" value="ECO:0007669"/>
    <property type="project" value="UniProtKB-KW"/>
</dbReference>
<evidence type="ECO:0000256" key="2">
    <source>
        <dbReference type="ARBA" id="ARBA00022692"/>
    </source>
</evidence>
<protein>
    <submittedName>
        <fullName evidence="7">Uncharacterized protein</fullName>
    </submittedName>
</protein>
<reference evidence="7" key="2">
    <citation type="submission" date="2023-02" db="EMBL/GenBank/DDBJ databases">
        <authorList>
            <person name="Swenson N.G."/>
            <person name="Wegrzyn J.L."/>
            <person name="Mcevoy S.L."/>
        </authorList>
    </citation>
    <scope>NUCLEOTIDE SEQUENCE</scope>
    <source>
        <strain evidence="7">91603</strain>
        <tissue evidence="7">Leaf</tissue>
    </source>
</reference>
<feature type="transmembrane region" description="Helical" evidence="6">
    <location>
        <begin position="147"/>
        <end position="168"/>
    </location>
</feature>
<dbReference type="AlphaFoldDB" id="A0AAD5J238"/>
<evidence type="ECO:0000256" key="4">
    <source>
        <dbReference type="ARBA" id="ARBA00023002"/>
    </source>
</evidence>
<comment type="caution">
    <text evidence="7">The sequence shown here is derived from an EMBL/GenBank/DDBJ whole genome shotgun (WGS) entry which is preliminary data.</text>
</comment>
<evidence type="ECO:0000256" key="3">
    <source>
        <dbReference type="ARBA" id="ARBA00022989"/>
    </source>
</evidence>
<evidence type="ECO:0000256" key="5">
    <source>
        <dbReference type="ARBA" id="ARBA00023136"/>
    </source>
</evidence>
<dbReference type="PANTHER" id="PTHR21266">
    <property type="entry name" value="IRON-SULFUR DOMAIN CONTAINING PROTEIN"/>
    <property type="match status" value="1"/>
</dbReference>
<evidence type="ECO:0000313" key="8">
    <source>
        <dbReference type="Proteomes" id="UP001064489"/>
    </source>
</evidence>
<evidence type="ECO:0000313" key="7">
    <source>
        <dbReference type="EMBL" id="KAI9184716.1"/>
    </source>
</evidence>
<dbReference type="GO" id="GO:0016020">
    <property type="term" value="C:membrane"/>
    <property type="evidence" value="ECO:0007669"/>
    <property type="project" value="UniProtKB-SubCell"/>
</dbReference>
<keyword evidence="4" id="KW-0560">Oxidoreductase</keyword>
<proteinExistence type="predicted"/>
<keyword evidence="8" id="KW-1185">Reference proteome</keyword>
<accession>A0AAD5J238</accession>
<comment type="subcellular location">
    <subcellularLocation>
        <location evidence="1">Membrane</location>
    </subcellularLocation>
</comment>